<dbReference type="GO" id="GO:0003677">
    <property type="term" value="F:DNA binding"/>
    <property type="evidence" value="ECO:0007669"/>
    <property type="project" value="InterPro"/>
</dbReference>
<feature type="domain" description="HTH luxR-type" evidence="1">
    <location>
        <begin position="313"/>
        <end position="378"/>
    </location>
</feature>
<comment type="caution">
    <text evidence="2">The sequence shown here is derived from an EMBL/GenBank/DDBJ whole genome shotgun (WGS) entry which is preliminary data.</text>
</comment>
<proteinExistence type="predicted"/>
<dbReference type="InterPro" id="IPR036388">
    <property type="entry name" value="WH-like_DNA-bd_sf"/>
</dbReference>
<protein>
    <submittedName>
        <fullName evidence="2">Helix-turn-helix transcriptional regulator</fullName>
    </submittedName>
</protein>
<sequence length="385" mass="44013">MNPEIENAIIGAVYDAGLDASLWPEVMHQIVEYTQSKTAILTALGRLNPNYDFVHTWNIPPAGVDAYQNEQIKLIDMKLHLPLWKRMGIGDVLNQDWRSYVAMPDQDEGIFYDKCLKASGICYAAGVLLDQGEYRWAVLGIHRTPAEPSFQQEELDFLKRIGVHIRRALQIHKQLSFARIENHNLYNMLDSIKVGIILVDEYRRFYYSNKRAQQLMECSQIFEFDQQNKICAAKQYQKKIEQLVHTAQTELNGNSCGVGGVLALKNEQGRQFMVTVTSFSNMNSLANLVDQRQNYVVLSISEMGQHYTLATAFLKESYALSARECEICELFVNGINLEKIAENCSLTLSSVRTYVKNIYAKMQCNSQAELLHKLMGMTIHFEHVH</sequence>
<dbReference type="AlphaFoldDB" id="A0A151Y237"/>
<dbReference type="InterPro" id="IPR000792">
    <property type="entry name" value="Tscrpt_reg_LuxR_C"/>
</dbReference>
<gene>
    <name evidence="2" type="ORF">AZH43_12910</name>
</gene>
<organism evidence="2 3">
    <name type="scientific">Acinetobacter pragensis</name>
    <dbReference type="NCBI Taxonomy" id="1806892"/>
    <lineage>
        <taxon>Bacteria</taxon>
        <taxon>Pseudomonadati</taxon>
        <taxon>Pseudomonadota</taxon>
        <taxon>Gammaproteobacteria</taxon>
        <taxon>Moraxellales</taxon>
        <taxon>Moraxellaceae</taxon>
        <taxon>Acinetobacter</taxon>
    </lineage>
</organism>
<dbReference type="Pfam" id="PF00196">
    <property type="entry name" value="GerE"/>
    <property type="match status" value="1"/>
</dbReference>
<evidence type="ECO:0000259" key="1">
    <source>
        <dbReference type="PROSITE" id="PS50043"/>
    </source>
</evidence>
<dbReference type="GO" id="GO:0006355">
    <property type="term" value="P:regulation of DNA-templated transcription"/>
    <property type="evidence" value="ECO:0007669"/>
    <property type="project" value="InterPro"/>
</dbReference>
<keyword evidence="3" id="KW-1185">Reference proteome</keyword>
<dbReference type="Proteomes" id="UP000076276">
    <property type="component" value="Unassembled WGS sequence"/>
</dbReference>
<dbReference type="Gene3D" id="1.10.10.10">
    <property type="entry name" value="Winged helix-like DNA-binding domain superfamily/Winged helix DNA-binding domain"/>
    <property type="match status" value="1"/>
</dbReference>
<dbReference type="OrthoDB" id="6697591at2"/>
<dbReference type="STRING" id="1806892.AZH43_12910"/>
<evidence type="ECO:0000313" key="2">
    <source>
        <dbReference type="EMBL" id="KYQ72101.1"/>
    </source>
</evidence>
<evidence type="ECO:0000313" key="3">
    <source>
        <dbReference type="Proteomes" id="UP000076276"/>
    </source>
</evidence>
<dbReference type="SUPFAM" id="SSF46894">
    <property type="entry name" value="C-terminal effector domain of the bipartite response regulators"/>
    <property type="match status" value="1"/>
</dbReference>
<accession>A0A151Y237</accession>
<dbReference type="SMART" id="SM00421">
    <property type="entry name" value="HTH_LUXR"/>
    <property type="match status" value="1"/>
</dbReference>
<dbReference type="InterPro" id="IPR016032">
    <property type="entry name" value="Sig_transdc_resp-reg_C-effctor"/>
</dbReference>
<dbReference type="RefSeq" id="WP_067669099.1">
    <property type="nucleotide sequence ID" value="NZ_CBCSIK010000001.1"/>
</dbReference>
<dbReference type="PROSITE" id="PS50043">
    <property type="entry name" value="HTH_LUXR_2"/>
    <property type="match status" value="1"/>
</dbReference>
<name>A0A151Y237_9GAMM</name>
<reference evidence="2 3" key="1">
    <citation type="submission" date="2016-03" db="EMBL/GenBank/DDBJ databases">
        <title>Acinetobacter genomospecies 28 strain ANC 4149.</title>
        <authorList>
            <person name="Radolfova-Krizova L."/>
            <person name="Nemec A."/>
        </authorList>
    </citation>
    <scope>NUCLEOTIDE SEQUENCE [LARGE SCALE GENOMIC DNA]</scope>
    <source>
        <strain evidence="2 3">ANC 4149</strain>
    </source>
</reference>
<dbReference type="EMBL" id="LUAW01000020">
    <property type="protein sequence ID" value="KYQ72101.1"/>
    <property type="molecule type" value="Genomic_DNA"/>
</dbReference>